<keyword evidence="2" id="KW-0472">Membrane</keyword>
<proteinExistence type="predicted"/>
<gene>
    <name evidence="3" type="ORF">EJ03DRAFT_108280</name>
</gene>
<keyword evidence="2" id="KW-0812">Transmembrane</keyword>
<sequence length="186" mass="20463">MISLVVHGSTRRSQKPSDDMSAEDSQGKKMSDARIVVRSCAVLVIASCLCMAAGFTRRSSRSPNSISARSRRTLCQLISRIIACTSKACLRCVVGCGHRFGYIRDIDIVEPEAEDANSSGCDCRQCTPLSHVEWTTNKSADGYKDWPMRRCATSCTNTLVLVHLPPFQHHLHLTLSTPLASDHQLV</sequence>
<dbReference type="AlphaFoldDB" id="A0A6G1L824"/>
<protein>
    <submittedName>
        <fullName evidence="3">Uncharacterized protein</fullName>
    </submittedName>
</protein>
<evidence type="ECO:0000313" key="3">
    <source>
        <dbReference type="EMBL" id="KAF2768995.1"/>
    </source>
</evidence>
<dbReference type="Proteomes" id="UP000799436">
    <property type="component" value="Unassembled WGS sequence"/>
</dbReference>
<keyword evidence="2" id="KW-1133">Transmembrane helix</keyword>
<evidence type="ECO:0000256" key="2">
    <source>
        <dbReference type="SAM" id="Phobius"/>
    </source>
</evidence>
<organism evidence="3 4">
    <name type="scientific">Teratosphaeria nubilosa</name>
    <dbReference type="NCBI Taxonomy" id="161662"/>
    <lineage>
        <taxon>Eukaryota</taxon>
        <taxon>Fungi</taxon>
        <taxon>Dikarya</taxon>
        <taxon>Ascomycota</taxon>
        <taxon>Pezizomycotina</taxon>
        <taxon>Dothideomycetes</taxon>
        <taxon>Dothideomycetidae</taxon>
        <taxon>Mycosphaerellales</taxon>
        <taxon>Teratosphaeriaceae</taxon>
        <taxon>Teratosphaeria</taxon>
    </lineage>
</organism>
<feature type="region of interest" description="Disordered" evidence="1">
    <location>
        <begin position="1"/>
        <end position="28"/>
    </location>
</feature>
<keyword evidence="4" id="KW-1185">Reference proteome</keyword>
<evidence type="ECO:0000313" key="4">
    <source>
        <dbReference type="Proteomes" id="UP000799436"/>
    </source>
</evidence>
<dbReference type="EMBL" id="ML995838">
    <property type="protein sequence ID" value="KAF2768995.1"/>
    <property type="molecule type" value="Genomic_DNA"/>
</dbReference>
<evidence type="ECO:0000256" key="1">
    <source>
        <dbReference type="SAM" id="MobiDB-lite"/>
    </source>
</evidence>
<reference evidence="3" key="1">
    <citation type="journal article" date="2020" name="Stud. Mycol.">
        <title>101 Dothideomycetes genomes: a test case for predicting lifestyles and emergence of pathogens.</title>
        <authorList>
            <person name="Haridas S."/>
            <person name="Albert R."/>
            <person name="Binder M."/>
            <person name="Bloem J."/>
            <person name="Labutti K."/>
            <person name="Salamov A."/>
            <person name="Andreopoulos B."/>
            <person name="Baker S."/>
            <person name="Barry K."/>
            <person name="Bills G."/>
            <person name="Bluhm B."/>
            <person name="Cannon C."/>
            <person name="Castanera R."/>
            <person name="Culley D."/>
            <person name="Daum C."/>
            <person name="Ezra D."/>
            <person name="Gonzalez J."/>
            <person name="Henrissat B."/>
            <person name="Kuo A."/>
            <person name="Liang C."/>
            <person name="Lipzen A."/>
            <person name="Lutzoni F."/>
            <person name="Magnuson J."/>
            <person name="Mondo S."/>
            <person name="Nolan M."/>
            <person name="Ohm R."/>
            <person name="Pangilinan J."/>
            <person name="Park H.-J."/>
            <person name="Ramirez L."/>
            <person name="Alfaro M."/>
            <person name="Sun H."/>
            <person name="Tritt A."/>
            <person name="Yoshinaga Y."/>
            <person name="Zwiers L.-H."/>
            <person name="Turgeon B."/>
            <person name="Goodwin S."/>
            <person name="Spatafora J."/>
            <person name="Crous P."/>
            <person name="Grigoriev I."/>
        </authorList>
    </citation>
    <scope>NUCLEOTIDE SEQUENCE</scope>
    <source>
        <strain evidence="3">CBS 116005</strain>
    </source>
</reference>
<name>A0A6G1L824_9PEZI</name>
<feature type="transmembrane region" description="Helical" evidence="2">
    <location>
        <begin position="35"/>
        <end position="55"/>
    </location>
</feature>
<accession>A0A6G1L824</accession>